<dbReference type="GO" id="GO:0031461">
    <property type="term" value="C:cullin-RING ubiquitin ligase complex"/>
    <property type="evidence" value="ECO:0007669"/>
    <property type="project" value="InterPro"/>
</dbReference>
<dbReference type="Gene3D" id="1.10.10.10">
    <property type="entry name" value="Winged helix-like DNA-binding domain superfamily/Winged helix DNA-binding domain"/>
    <property type="match status" value="1"/>
</dbReference>
<evidence type="ECO:0000313" key="5">
    <source>
        <dbReference type="Proteomes" id="UP000762676"/>
    </source>
</evidence>
<evidence type="ECO:0000259" key="3">
    <source>
        <dbReference type="PROSITE" id="PS50069"/>
    </source>
</evidence>
<dbReference type="InterPro" id="IPR016158">
    <property type="entry name" value="Cullin_homology"/>
</dbReference>
<dbReference type="PROSITE" id="PS01256">
    <property type="entry name" value="CULLIN_1"/>
    <property type="match status" value="1"/>
</dbReference>
<dbReference type="Gene3D" id="3.30.230.130">
    <property type="entry name" value="Cullin, Chain C, Domain 2"/>
    <property type="match status" value="1"/>
</dbReference>
<dbReference type="GO" id="GO:0006511">
    <property type="term" value="P:ubiquitin-dependent protein catabolic process"/>
    <property type="evidence" value="ECO:0007669"/>
    <property type="project" value="InterPro"/>
</dbReference>
<dbReference type="EMBL" id="BMAT01010642">
    <property type="protein sequence ID" value="GFR57890.1"/>
    <property type="molecule type" value="Genomic_DNA"/>
</dbReference>
<evidence type="ECO:0000256" key="1">
    <source>
        <dbReference type="ARBA" id="ARBA00022843"/>
    </source>
</evidence>
<dbReference type="Pfam" id="PF10557">
    <property type="entry name" value="Cullin_Nedd8"/>
    <property type="match status" value="1"/>
</dbReference>
<dbReference type="PANTHER" id="PTHR11932">
    <property type="entry name" value="CULLIN"/>
    <property type="match status" value="1"/>
</dbReference>
<dbReference type="InterPro" id="IPR036388">
    <property type="entry name" value="WH-like_DNA-bd_sf"/>
</dbReference>
<dbReference type="InterPro" id="IPR016157">
    <property type="entry name" value="Cullin_CS"/>
</dbReference>
<evidence type="ECO:0000256" key="2">
    <source>
        <dbReference type="PROSITE-ProRule" id="PRU00330"/>
    </source>
</evidence>
<feature type="domain" description="Cullin family profile" evidence="3">
    <location>
        <begin position="1"/>
        <end position="88"/>
    </location>
</feature>
<comment type="caution">
    <text evidence="4">The sequence shown here is derived from an EMBL/GenBank/DDBJ whole genome shotgun (WGS) entry which is preliminary data.</text>
</comment>
<keyword evidence="5" id="KW-1185">Reference proteome</keyword>
<accession>A0AAV4EAP5</accession>
<dbReference type="SUPFAM" id="SSF75632">
    <property type="entry name" value="Cullin homology domain"/>
    <property type="match status" value="1"/>
</dbReference>
<dbReference type="GO" id="GO:0031625">
    <property type="term" value="F:ubiquitin protein ligase binding"/>
    <property type="evidence" value="ECO:0007669"/>
    <property type="project" value="InterPro"/>
</dbReference>
<organism evidence="4 5">
    <name type="scientific">Elysia marginata</name>
    <dbReference type="NCBI Taxonomy" id="1093978"/>
    <lineage>
        <taxon>Eukaryota</taxon>
        <taxon>Metazoa</taxon>
        <taxon>Spiralia</taxon>
        <taxon>Lophotrochozoa</taxon>
        <taxon>Mollusca</taxon>
        <taxon>Gastropoda</taxon>
        <taxon>Heterobranchia</taxon>
        <taxon>Euthyneura</taxon>
        <taxon>Panpulmonata</taxon>
        <taxon>Sacoglossa</taxon>
        <taxon>Placobranchoidea</taxon>
        <taxon>Plakobranchidae</taxon>
        <taxon>Elysia</taxon>
    </lineage>
</organism>
<sequence>MLRFQEIFKKFYLGKHYGRKLQWQPTLGHCVLKAEFNDYTSRKEIQVSLMQTLCLLLFNDTDELSFSEIQTATGIEEIELKRTLQSLACGKARVMYKIPKGKDVEDTDSFRFADDFKHKLYRIKINQIQMKETKEENASTTERVFQDRQYQVDAAVVRIMKTRKTLSHVLLISELFNQLKFPVKSPDLKKRIESLIEREYMERDKDNPNLYHYVA</sequence>
<dbReference type="InterPro" id="IPR045093">
    <property type="entry name" value="Cullin"/>
</dbReference>
<dbReference type="FunFam" id="1.10.10.10:FF:000050">
    <property type="entry name" value="Cullin 4B"/>
    <property type="match status" value="1"/>
</dbReference>
<dbReference type="AlphaFoldDB" id="A0AAV4EAP5"/>
<dbReference type="InterPro" id="IPR019559">
    <property type="entry name" value="Cullin_neddylation_domain"/>
</dbReference>
<dbReference type="SUPFAM" id="SSF46785">
    <property type="entry name" value="Winged helix' DNA-binding domain"/>
    <property type="match status" value="1"/>
</dbReference>
<dbReference type="InterPro" id="IPR059120">
    <property type="entry name" value="Cullin-like_AB"/>
</dbReference>
<dbReference type="Pfam" id="PF26557">
    <property type="entry name" value="Cullin_AB"/>
    <property type="match status" value="1"/>
</dbReference>
<evidence type="ECO:0000313" key="4">
    <source>
        <dbReference type="EMBL" id="GFR57890.1"/>
    </source>
</evidence>
<reference evidence="4 5" key="1">
    <citation type="journal article" date="2021" name="Elife">
        <title>Chloroplast acquisition without the gene transfer in kleptoplastic sea slugs, Plakobranchus ocellatus.</title>
        <authorList>
            <person name="Maeda T."/>
            <person name="Takahashi S."/>
            <person name="Yoshida T."/>
            <person name="Shimamura S."/>
            <person name="Takaki Y."/>
            <person name="Nagai Y."/>
            <person name="Toyoda A."/>
            <person name="Suzuki Y."/>
            <person name="Arimoto A."/>
            <person name="Ishii H."/>
            <person name="Satoh N."/>
            <person name="Nishiyama T."/>
            <person name="Hasebe M."/>
            <person name="Maruyama T."/>
            <person name="Minagawa J."/>
            <person name="Obokata J."/>
            <person name="Shigenobu S."/>
        </authorList>
    </citation>
    <scope>NUCLEOTIDE SEQUENCE [LARGE SCALE GENOMIC DNA]</scope>
</reference>
<dbReference type="SMART" id="SM00884">
    <property type="entry name" value="Cullin_Nedd8"/>
    <property type="match status" value="1"/>
</dbReference>
<dbReference type="InterPro" id="IPR036390">
    <property type="entry name" value="WH_DNA-bd_sf"/>
</dbReference>
<dbReference type="FunFam" id="3.30.230.130:FF:000001">
    <property type="entry name" value="Cullin 4A"/>
    <property type="match status" value="1"/>
</dbReference>
<protein>
    <submittedName>
        <fullName evidence="4">Cullin-4A</fullName>
    </submittedName>
</protein>
<keyword evidence="1" id="KW-0832">Ubl conjugation</keyword>
<proteinExistence type="inferred from homology"/>
<dbReference type="InterPro" id="IPR036317">
    <property type="entry name" value="Cullin_homology_sf"/>
</dbReference>
<name>A0AAV4EAP5_9GAST</name>
<dbReference type="Proteomes" id="UP000762676">
    <property type="component" value="Unassembled WGS sequence"/>
</dbReference>
<comment type="similarity">
    <text evidence="2">Belongs to the cullin family.</text>
</comment>
<gene>
    <name evidence="4" type="ORF">ElyMa_005349300</name>
</gene>
<dbReference type="PROSITE" id="PS50069">
    <property type="entry name" value="CULLIN_2"/>
    <property type="match status" value="1"/>
</dbReference>